<proteinExistence type="predicted"/>
<keyword evidence="4" id="KW-1185">Reference proteome</keyword>
<protein>
    <recommendedName>
        <fullName evidence="2">DUF3108 domain-containing protein</fullName>
    </recommendedName>
</protein>
<dbReference type="EMBL" id="WELI01000006">
    <property type="protein sequence ID" value="KAB7729302.1"/>
    <property type="molecule type" value="Genomic_DNA"/>
</dbReference>
<feature type="signal peptide" evidence="1">
    <location>
        <begin position="1"/>
        <end position="18"/>
    </location>
</feature>
<accession>A0A7J5TXC8</accession>
<evidence type="ECO:0000313" key="4">
    <source>
        <dbReference type="Proteomes" id="UP000488299"/>
    </source>
</evidence>
<name>A0A7J5TXC8_9BACT</name>
<feature type="chain" id="PRO_5029643157" description="DUF3108 domain-containing protein" evidence="1">
    <location>
        <begin position="19"/>
        <end position="232"/>
    </location>
</feature>
<dbReference type="Gene3D" id="2.40.360.20">
    <property type="match status" value="1"/>
</dbReference>
<comment type="caution">
    <text evidence="3">The sequence shown here is derived from an EMBL/GenBank/DDBJ whole genome shotgun (WGS) entry which is preliminary data.</text>
</comment>
<dbReference type="AlphaFoldDB" id="A0A7J5TXC8"/>
<dbReference type="RefSeq" id="WP_152125381.1">
    <property type="nucleotide sequence ID" value="NZ_WELI01000006.1"/>
</dbReference>
<feature type="domain" description="DUF3108" evidence="2">
    <location>
        <begin position="29"/>
        <end position="228"/>
    </location>
</feature>
<gene>
    <name evidence="3" type="ORF">F5984_16865</name>
</gene>
<dbReference type="Proteomes" id="UP000488299">
    <property type="component" value="Unassembled WGS sequence"/>
</dbReference>
<evidence type="ECO:0000313" key="3">
    <source>
        <dbReference type="EMBL" id="KAB7729302.1"/>
    </source>
</evidence>
<dbReference type="InterPro" id="IPR049279">
    <property type="entry name" value="DUF3108-like"/>
</dbReference>
<evidence type="ECO:0000259" key="2">
    <source>
        <dbReference type="Pfam" id="PF21347"/>
    </source>
</evidence>
<dbReference type="Pfam" id="PF21347">
    <property type="entry name" value="DUF3108_like"/>
    <property type="match status" value="1"/>
</dbReference>
<organism evidence="3 4">
    <name type="scientific">Rudanella paleaurantiibacter</name>
    <dbReference type="NCBI Taxonomy" id="2614655"/>
    <lineage>
        <taxon>Bacteria</taxon>
        <taxon>Pseudomonadati</taxon>
        <taxon>Bacteroidota</taxon>
        <taxon>Cytophagia</taxon>
        <taxon>Cytophagales</taxon>
        <taxon>Cytophagaceae</taxon>
        <taxon>Rudanella</taxon>
    </lineage>
</organism>
<sequence length="232" mass="25949">MKNLLLLLLGLLPLRLLAQDCLGLTFKPGMGYEMQSYTAKDKPNGRMTYLVKTVRKEGGNTIVELEFQSLDEKGKSRQAPSLIKYTCTGDQLVADLSGMLASGQNQAFKDAEMRMKANQLAYPRQMSVGQKLTDGQMEAEFYTNGSLMMESSIQMTNRQVDGKETLTTPAGTFEVYKVSSDFDMKNRVMGIGIPVSMKSVNYRSDKTIFDVRTETYNKSGKLMAYTVLTKIF</sequence>
<keyword evidence="1" id="KW-0732">Signal</keyword>
<reference evidence="3 4" key="1">
    <citation type="submission" date="2019-10" db="EMBL/GenBank/DDBJ databases">
        <title>Rudanella paleaurantiibacter sp. nov., isolated from sludge.</title>
        <authorList>
            <person name="Xu S.Q."/>
        </authorList>
    </citation>
    <scope>NUCLEOTIDE SEQUENCE [LARGE SCALE GENOMIC DNA]</scope>
    <source>
        <strain evidence="3 4">HX-22-17</strain>
    </source>
</reference>
<evidence type="ECO:0000256" key="1">
    <source>
        <dbReference type="SAM" id="SignalP"/>
    </source>
</evidence>